<comment type="caution">
    <text evidence="1">The sequence shown here is derived from an EMBL/GenBank/DDBJ whole genome shotgun (WGS) entry which is preliminary data.</text>
</comment>
<evidence type="ECO:0000313" key="2">
    <source>
        <dbReference type="Proteomes" id="UP000012317"/>
    </source>
</evidence>
<gene>
    <name evidence="1" type="ORF">pgond44_01483</name>
</gene>
<dbReference type="AlphaFoldDB" id="N1WTH6"/>
<proteinExistence type="predicted"/>
<dbReference type="Proteomes" id="UP000012317">
    <property type="component" value="Unassembled WGS sequence"/>
</dbReference>
<accession>N1WTH6</accession>
<organism evidence="1 2">
    <name type="scientific">Psychroflexus gondwanensis ACAM 44</name>
    <dbReference type="NCBI Taxonomy" id="1189619"/>
    <lineage>
        <taxon>Bacteria</taxon>
        <taxon>Pseudomonadati</taxon>
        <taxon>Bacteroidota</taxon>
        <taxon>Flavobacteriia</taxon>
        <taxon>Flavobacteriales</taxon>
        <taxon>Flavobacteriaceae</taxon>
        <taxon>Psychroflexus</taxon>
    </lineage>
</organism>
<keyword evidence="2" id="KW-1185">Reference proteome</keyword>
<sequence>MFVIFLLLSCIIGYSQSGYTVLNNDEYDQIKFGDTYFKDIKESNADIKILNDLVLNKASLWKDNKAKKPNAVTIEIYGFEIGEPQRVFNYNSGLMIAFSDDSNNQKFEIGRLETNDININGVYLKIGDPISKLNSIEYVIDTGKNKHKFVSIIREDGYCSPISISLDSNNKISDIVYYVIP</sequence>
<protein>
    <submittedName>
        <fullName evidence="1">Uncharacterized protein</fullName>
    </submittedName>
</protein>
<reference evidence="1 2" key="1">
    <citation type="journal article" date="2014" name="Genome Biol. Evol.">
        <title>Extensive gene acquisition in the extremely psychrophilic bacterial species Psychroflexus torquis and the link to sea-ice ecosystem specialism.</title>
        <authorList>
            <person name="Feng S."/>
            <person name="Powell S.M."/>
            <person name="Wilson R."/>
            <person name="Bowman J.P."/>
        </authorList>
    </citation>
    <scope>NUCLEOTIDE SEQUENCE [LARGE SCALE GENOMIC DNA]</scope>
    <source>
        <strain evidence="1 2">ACAM 44</strain>
    </source>
</reference>
<dbReference type="EMBL" id="APLF01000002">
    <property type="protein sequence ID" value="EMY82330.1"/>
    <property type="molecule type" value="Genomic_DNA"/>
</dbReference>
<name>N1WTH6_9FLAO</name>
<evidence type="ECO:0000313" key="1">
    <source>
        <dbReference type="EMBL" id="EMY82330.1"/>
    </source>
</evidence>